<proteinExistence type="inferred from homology"/>
<dbReference type="PROSITE" id="PS50082">
    <property type="entry name" value="WD_REPEATS_2"/>
    <property type="match status" value="1"/>
</dbReference>
<dbReference type="GO" id="GO:0006974">
    <property type="term" value="P:DNA damage response"/>
    <property type="evidence" value="ECO:0007669"/>
    <property type="project" value="UniProtKB-KW"/>
</dbReference>
<sequence length="507" mass="56082">MAPELSSFEARRRANVVNNAKLLKDSAEVAAKMRKAAAPPPRATAPKKRRAAEPAPRTRIMPTRQSARLAGAGAEPNLKLEDIPTELKPPEPKRIRTSGDLQLSNLQVEGQRWSSTNALASFVQGAQPGVRTFTEDDIKDTSDGKLKDLRKEMGDLTLYDGWVPNDIKITPERVYSLTFHPIQDKPIILAGDKKGTLGFFDASQEKPTYPEDDDEDVDIPLPQVGAFEVHSRTITSIKVPMFDPNSVITSSYDSSIRCLDLQSQVSTQLWQPDDDDIDMGISCIDLSPEAKDTILFSTLEGTLGRLDRRAKSKAEIWSLSDNKIGGFSLNPLLPHLIATASLDRTLKIWDLRMIKGKGDLRRPSLLGEHQSRLSVSHASWSRGGHIATSSYDDTVKVYDMTDAMKWKPGQDLSDKQMKPAHVIPHNNQTGRWVTILKPQWQINPADGVEKFAIANMNRFVDIYDSEGKQLGQLDGEGITAVPAVAEFHPTLNWLAGGTSSGKLCLWM</sequence>
<feature type="region of interest" description="Disordered" evidence="10">
    <location>
        <begin position="30"/>
        <end position="76"/>
    </location>
</feature>
<comment type="similarity">
    <text evidence="2 9">Belongs to the WD repeat DDB2/WDR76 family.</text>
</comment>
<evidence type="ECO:0000256" key="4">
    <source>
        <dbReference type="ARBA" id="ARBA00022574"/>
    </source>
</evidence>
<dbReference type="PANTHER" id="PTHR14773">
    <property type="entry name" value="WD REPEAT-CONTAINING PROTEIN 76"/>
    <property type="match status" value="1"/>
</dbReference>
<evidence type="ECO:0000313" key="11">
    <source>
        <dbReference type="EMBL" id="KAK6952581.1"/>
    </source>
</evidence>
<evidence type="ECO:0000256" key="8">
    <source>
        <dbReference type="PROSITE-ProRule" id="PRU00221"/>
    </source>
</evidence>
<accession>A0AAX6MK64</accession>
<evidence type="ECO:0000256" key="7">
    <source>
        <dbReference type="ARBA" id="ARBA00023125"/>
    </source>
</evidence>
<evidence type="ECO:0000256" key="6">
    <source>
        <dbReference type="ARBA" id="ARBA00022763"/>
    </source>
</evidence>
<evidence type="ECO:0000256" key="9">
    <source>
        <dbReference type="RuleBase" id="RU365004"/>
    </source>
</evidence>
<reference evidence="11 12" key="1">
    <citation type="journal article" date="2024" name="Front Chem Biol">
        <title>Unveiling the potential of Daldinia eschscholtzii MFLUCC 19-0629 through bioactivity and bioinformatics studies for enhanced sustainable agriculture production.</title>
        <authorList>
            <person name="Brooks S."/>
            <person name="Weaver J.A."/>
            <person name="Klomchit A."/>
            <person name="Alharthi S.A."/>
            <person name="Onlamun T."/>
            <person name="Nurani R."/>
            <person name="Vong T.K."/>
            <person name="Alberti F."/>
            <person name="Greco C."/>
        </authorList>
    </citation>
    <scope>NUCLEOTIDE SEQUENCE [LARGE SCALE GENOMIC DNA]</scope>
    <source>
        <strain evidence="11">MFLUCC 19-0629</strain>
    </source>
</reference>
<feature type="repeat" description="WD" evidence="8">
    <location>
        <begin position="336"/>
        <end position="352"/>
    </location>
</feature>
<dbReference type="GO" id="GO:0005634">
    <property type="term" value="C:nucleus"/>
    <property type="evidence" value="ECO:0007669"/>
    <property type="project" value="TreeGrafter"/>
</dbReference>
<protein>
    <recommendedName>
        <fullName evidence="3 9">DNA damage-binding protein CMR1</fullName>
    </recommendedName>
</protein>
<keyword evidence="12" id="KW-1185">Reference proteome</keyword>
<dbReference type="AlphaFoldDB" id="A0AAX6MK64"/>
<keyword evidence="7 9" id="KW-0238">DNA-binding</keyword>
<evidence type="ECO:0000256" key="2">
    <source>
        <dbReference type="ARBA" id="ARBA00005434"/>
    </source>
</evidence>
<dbReference type="InterPro" id="IPR015943">
    <property type="entry name" value="WD40/YVTN_repeat-like_dom_sf"/>
</dbReference>
<dbReference type="InterPro" id="IPR036322">
    <property type="entry name" value="WD40_repeat_dom_sf"/>
</dbReference>
<dbReference type="Pfam" id="PF00400">
    <property type="entry name" value="WD40"/>
    <property type="match status" value="2"/>
</dbReference>
<dbReference type="SMART" id="SM00320">
    <property type="entry name" value="WD40"/>
    <property type="match status" value="5"/>
</dbReference>
<dbReference type="EMBL" id="JBANMG010000005">
    <property type="protein sequence ID" value="KAK6952581.1"/>
    <property type="molecule type" value="Genomic_DNA"/>
</dbReference>
<evidence type="ECO:0000256" key="5">
    <source>
        <dbReference type="ARBA" id="ARBA00022737"/>
    </source>
</evidence>
<dbReference type="GO" id="GO:2000001">
    <property type="term" value="P:regulation of DNA damage checkpoint"/>
    <property type="evidence" value="ECO:0007669"/>
    <property type="project" value="TreeGrafter"/>
</dbReference>
<keyword evidence="6 9" id="KW-0227">DNA damage</keyword>
<evidence type="ECO:0000256" key="1">
    <source>
        <dbReference type="ARBA" id="ARBA00002653"/>
    </source>
</evidence>
<dbReference type="PROSITE" id="PS00678">
    <property type="entry name" value="WD_REPEATS_1"/>
    <property type="match status" value="1"/>
</dbReference>
<keyword evidence="4 8" id="KW-0853">WD repeat</keyword>
<comment type="function">
    <text evidence="1 9">DNA-binding protein that binds to both single- and double-stranded DNA. Binds preferentially to UV-damaged DNA. May be involved in DNA-metabolic processes.</text>
</comment>
<organism evidence="11 12">
    <name type="scientific">Daldinia eschscholtzii</name>
    <dbReference type="NCBI Taxonomy" id="292717"/>
    <lineage>
        <taxon>Eukaryota</taxon>
        <taxon>Fungi</taxon>
        <taxon>Dikarya</taxon>
        <taxon>Ascomycota</taxon>
        <taxon>Pezizomycotina</taxon>
        <taxon>Sordariomycetes</taxon>
        <taxon>Xylariomycetidae</taxon>
        <taxon>Xylariales</taxon>
        <taxon>Hypoxylaceae</taxon>
        <taxon>Daldinia</taxon>
    </lineage>
</organism>
<dbReference type="FunFam" id="2.130.10.10:FF:000562">
    <property type="entry name" value="DNA damage-binding protein CMR1"/>
    <property type="match status" value="1"/>
</dbReference>
<name>A0AAX6MK64_9PEZI</name>
<dbReference type="InterPro" id="IPR050853">
    <property type="entry name" value="WD_repeat_DNA-damage-binding"/>
</dbReference>
<evidence type="ECO:0000256" key="3">
    <source>
        <dbReference type="ARBA" id="ARBA00021132"/>
    </source>
</evidence>
<dbReference type="PANTHER" id="PTHR14773:SF0">
    <property type="entry name" value="WD REPEAT-CONTAINING PROTEIN 76"/>
    <property type="match status" value="1"/>
</dbReference>
<gene>
    <name evidence="11" type="ORF">Daesc_004871</name>
</gene>
<dbReference type="SUPFAM" id="SSF50978">
    <property type="entry name" value="WD40 repeat-like"/>
    <property type="match status" value="1"/>
</dbReference>
<dbReference type="Proteomes" id="UP001369815">
    <property type="component" value="Unassembled WGS sequence"/>
</dbReference>
<dbReference type="GO" id="GO:0003677">
    <property type="term" value="F:DNA binding"/>
    <property type="evidence" value="ECO:0007669"/>
    <property type="project" value="UniProtKB-UniRule"/>
</dbReference>
<evidence type="ECO:0000256" key="10">
    <source>
        <dbReference type="SAM" id="MobiDB-lite"/>
    </source>
</evidence>
<dbReference type="InterPro" id="IPR019775">
    <property type="entry name" value="WD40_repeat_CS"/>
</dbReference>
<evidence type="ECO:0000313" key="12">
    <source>
        <dbReference type="Proteomes" id="UP001369815"/>
    </source>
</evidence>
<comment type="caution">
    <text evidence="11">The sequence shown here is derived from an EMBL/GenBank/DDBJ whole genome shotgun (WGS) entry which is preliminary data.</text>
</comment>
<keyword evidence="5" id="KW-0677">Repeat</keyword>
<dbReference type="Gene3D" id="2.130.10.10">
    <property type="entry name" value="YVTN repeat-like/Quinoprotein amine dehydrogenase"/>
    <property type="match status" value="1"/>
</dbReference>
<dbReference type="InterPro" id="IPR001680">
    <property type="entry name" value="WD40_rpt"/>
</dbReference>